<keyword evidence="5" id="KW-0812">Transmembrane</keyword>
<keyword evidence="6" id="KW-0472">Membrane</keyword>
<evidence type="ECO:0000313" key="10">
    <source>
        <dbReference type="Proteomes" id="UP000593910"/>
    </source>
</evidence>
<reference evidence="9 10" key="1">
    <citation type="submission" date="2019-06" db="EMBL/GenBank/DDBJ databases">
        <title>Sulfurimonas gotlandica sp. nov., a chemoautotrophic and psychrotolerant epsilonproteobacterium isolated from a pelagic redoxcline, and an emended description of the genus Sulfurimonas.</title>
        <authorList>
            <person name="Wang S."/>
            <person name="Jiang L."/>
            <person name="Shao Z."/>
        </authorList>
    </citation>
    <scope>NUCLEOTIDE SEQUENCE [LARGE SCALE GENOMIC DNA]</scope>
    <source>
        <strain evidence="9 10">B2</strain>
    </source>
</reference>
<keyword evidence="7" id="KW-0998">Cell outer membrane</keyword>
<evidence type="ECO:0000256" key="3">
    <source>
        <dbReference type="ARBA" id="ARBA00022448"/>
    </source>
</evidence>
<dbReference type="AlphaFoldDB" id="A0A7M1AVW8"/>
<protein>
    <submittedName>
        <fullName evidence="9">Transporter</fullName>
    </submittedName>
</protein>
<evidence type="ECO:0000256" key="4">
    <source>
        <dbReference type="ARBA" id="ARBA00022452"/>
    </source>
</evidence>
<dbReference type="InterPro" id="IPR051906">
    <property type="entry name" value="TolC-like"/>
</dbReference>
<name>A0A7M1AVW8_9BACT</name>
<evidence type="ECO:0000256" key="8">
    <source>
        <dbReference type="SAM" id="SignalP"/>
    </source>
</evidence>
<keyword evidence="10" id="KW-1185">Reference proteome</keyword>
<dbReference type="Pfam" id="PF02321">
    <property type="entry name" value="OEP"/>
    <property type="match status" value="1"/>
</dbReference>
<dbReference type="KEGG" id="smax:FJR03_07260"/>
<keyword evidence="3" id="KW-0813">Transport</keyword>
<evidence type="ECO:0000256" key="6">
    <source>
        <dbReference type="ARBA" id="ARBA00023136"/>
    </source>
</evidence>
<evidence type="ECO:0000313" key="9">
    <source>
        <dbReference type="EMBL" id="QOP41554.1"/>
    </source>
</evidence>
<dbReference type="GO" id="GO:0009279">
    <property type="term" value="C:cell outer membrane"/>
    <property type="evidence" value="ECO:0007669"/>
    <property type="project" value="UniProtKB-SubCell"/>
</dbReference>
<dbReference type="EMBL" id="CP041165">
    <property type="protein sequence ID" value="QOP41554.1"/>
    <property type="molecule type" value="Genomic_DNA"/>
</dbReference>
<evidence type="ECO:0000256" key="7">
    <source>
        <dbReference type="ARBA" id="ARBA00023237"/>
    </source>
</evidence>
<proteinExistence type="inferred from homology"/>
<dbReference type="InterPro" id="IPR003423">
    <property type="entry name" value="OMP_efflux"/>
</dbReference>
<dbReference type="GO" id="GO:0015288">
    <property type="term" value="F:porin activity"/>
    <property type="evidence" value="ECO:0007669"/>
    <property type="project" value="TreeGrafter"/>
</dbReference>
<comment type="similarity">
    <text evidence="2">Belongs to the outer membrane factor (OMF) (TC 1.B.17) family.</text>
</comment>
<dbReference type="Proteomes" id="UP000593910">
    <property type="component" value="Chromosome"/>
</dbReference>
<dbReference type="RefSeq" id="WP_193112870.1">
    <property type="nucleotide sequence ID" value="NZ_CP041165.1"/>
</dbReference>
<dbReference type="PANTHER" id="PTHR30026:SF20">
    <property type="entry name" value="OUTER MEMBRANE PROTEIN TOLC"/>
    <property type="match status" value="1"/>
</dbReference>
<feature type="chain" id="PRO_5032500176" evidence="8">
    <location>
        <begin position="19"/>
        <end position="409"/>
    </location>
</feature>
<accession>A0A7M1AVW8</accession>
<dbReference type="GO" id="GO:1990281">
    <property type="term" value="C:efflux pump complex"/>
    <property type="evidence" value="ECO:0007669"/>
    <property type="project" value="TreeGrafter"/>
</dbReference>
<evidence type="ECO:0000256" key="5">
    <source>
        <dbReference type="ARBA" id="ARBA00022692"/>
    </source>
</evidence>
<dbReference type="GO" id="GO:0015562">
    <property type="term" value="F:efflux transmembrane transporter activity"/>
    <property type="evidence" value="ECO:0007669"/>
    <property type="project" value="InterPro"/>
</dbReference>
<keyword evidence="4" id="KW-1134">Transmembrane beta strand</keyword>
<keyword evidence="8" id="KW-0732">Signal</keyword>
<comment type="subcellular location">
    <subcellularLocation>
        <location evidence="1">Cell outer membrane</location>
    </subcellularLocation>
</comment>
<organism evidence="9 10">
    <name type="scientific">Sulfurimonas marina</name>
    <dbReference type="NCBI Taxonomy" id="2590551"/>
    <lineage>
        <taxon>Bacteria</taxon>
        <taxon>Pseudomonadati</taxon>
        <taxon>Campylobacterota</taxon>
        <taxon>Epsilonproteobacteria</taxon>
        <taxon>Campylobacterales</taxon>
        <taxon>Sulfurimonadaceae</taxon>
        <taxon>Sulfurimonas</taxon>
    </lineage>
</organism>
<gene>
    <name evidence="9" type="ORF">FJR03_07260</name>
</gene>
<evidence type="ECO:0000256" key="1">
    <source>
        <dbReference type="ARBA" id="ARBA00004442"/>
    </source>
</evidence>
<dbReference type="PANTHER" id="PTHR30026">
    <property type="entry name" value="OUTER MEMBRANE PROTEIN TOLC"/>
    <property type="match status" value="1"/>
</dbReference>
<sequence length="409" mass="47777">MKALKLLNLLLVSSSLLANENNTSLDTYLSDLKQKQFEYDYEKNDQESSKLRDTWIAPIQLNYSYSKSNPNVVEQTNQSATIKMNQPIFQSGGIYYGIRYANAMRLYNDYTIDVAKRKMIKDTISILMQLKKSDFQEQRQVLQIKNADINLEQRREEYLSGRLDSGFLDDAIIQRNVVKQALFDIQNAKETLVTQFQVLSDLDYKKASIPHLELIKEDEFLKNNIVIKQTQSQIEKDRYYKNVTIAKYLPKVNFTAGYTWQKSEGQQFFIAGVLRDSSREINYYDYGVSASMPLDINMFNDIESIKLDYLKSQVIQEDKKRELTNLFEQVLHNIDNLDKKVSLSKENIDLYGKLLEDTQALYEAGYKTEYDVENLQNSLEIQKIDAKIYEIDKQLELLTLYEMYVNNGE</sequence>
<dbReference type="Gene3D" id="1.20.1600.10">
    <property type="entry name" value="Outer membrane efflux proteins (OEP)"/>
    <property type="match status" value="1"/>
</dbReference>
<evidence type="ECO:0000256" key="2">
    <source>
        <dbReference type="ARBA" id="ARBA00007613"/>
    </source>
</evidence>
<feature type="signal peptide" evidence="8">
    <location>
        <begin position="1"/>
        <end position="18"/>
    </location>
</feature>
<dbReference type="SUPFAM" id="SSF56954">
    <property type="entry name" value="Outer membrane efflux proteins (OEP)"/>
    <property type="match status" value="1"/>
</dbReference>